<dbReference type="PANTHER" id="PTHR19282:SF544">
    <property type="entry name" value="TETRASPANIN"/>
    <property type="match status" value="1"/>
</dbReference>
<feature type="transmembrane region" description="Helical" evidence="6">
    <location>
        <begin position="226"/>
        <end position="248"/>
    </location>
</feature>
<evidence type="ECO:0000313" key="8">
    <source>
        <dbReference type="Proteomes" id="UP001209878"/>
    </source>
</evidence>
<protein>
    <recommendedName>
        <fullName evidence="9">Tetraspanin</fullName>
    </recommendedName>
</protein>
<comment type="subcellular location">
    <subcellularLocation>
        <location evidence="1">Membrane</location>
        <topology evidence="1">Multi-pass membrane protein</topology>
    </subcellularLocation>
</comment>
<evidence type="ECO:0000256" key="2">
    <source>
        <dbReference type="ARBA" id="ARBA00022692"/>
    </source>
</evidence>
<dbReference type="SUPFAM" id="SSF48652">
    <property type="entry name" value="Tetraspanin"/>
    <property type="match status" value="1"/>
</dbReference>
<evidence type="ECO:0000313" key="7">
    <source>
        <dbReference type="EMBL" id="KAK2185715.1"/>
    </source>
</evidence>
<keyword evidence="2 6" id="KW-0812">Transmembrane</keyword>
<evidence type="ECO:0000256" key="5">
    <source>
        <dbReference type="SAM" id="MobiDB-lite"/>
    </source>
</evidence>
<evidence type="ECO:0008006" key="9">
    <source>
        <dbReference type="Google" id="ProtNLM"/>
    </source>
</evidence>
<feature type="transmembrane region" description="Helical" evidence="6">
    <location>
        <begin position="72"/>
        <end position="94"/>
    </location>
</feature>
<keyword evidence="8" id="KW-1185">Reference proteome</keyword>
<sequence length="359" mass="40351">MMAKSWFEEKGESTLMTFARAPPTAGETSADALKNYSLVQLRKVAVLVFGIVATVNGIISLVVAAKHKRCLLLTYTIAAFVVFLVQAAILGFAIDYIHWIDQNLERFLFQSINDSYEGAVFYIDERIEKSTEPFSIAWDNIMSRFQCCGVTSYMDFQRNATHWNRVFLYRGAFISAVVPIVCCKMDVPEAYSNNEPVEFIDIGQCLKQGELIYMNTKPCLGECIRFYGMVGVYTFLHLCSVTLAAYLYMIVSGRFLRRTAFREEKGKMFSMLAELANGLLYVDRPPQRPYIDIIAAANLVSITVWDAELTELMTDDADSRIVSIADSRFASGADSRIASPEESHVENGEETNADTDVKE</sequence>
<evidence type="ECO:0000256" key="4">
    <source>
        <dbReference type="ARBA" id="ARBA00023136"/>
    </source>
</evidence>
<dbReference type="Pfam" id="PF00335">
    <property type="entry name" value="Tetraspanin"/>
    <property type="match status" value="1"/>
</dbReference>
<evidence type="ECO:0000256" key="1">
    <source>
        <dbReference type="ARBA" id="ARBA00004141"/>
    </source>
</evidence>
<dbReference type="Proteomes" id="UP001209878">
    <property type="component" value="Unassembled WGS sequence"/>
</dbReference>
<dbReference type="Gene3D" id="1.10.1450.10">
    <property type="entry name" value="Tetraspanin"/>
    <property type="match status" value="1"/>
</dbReference>
<name>A0AAD9P0I7_RIDPI</name>
<proteinExistence type="predicted"/>
<dbReference type="PANTHER" id="PTHR19282">
    <property type="entry name" value="TETRASPANIN"/>
    <property type="match status" value="1"/>
</dbReference>
<keyword evidence="4 6" id="KW-0472">Membrane</keyword>
<organism evidence="7 8">
    <name type="scientific">Ridgeia piscesae</name>
    <name type="common">Tubeworm</name>
    <dbReference type="NCBI Taxonomy" id="27915"/>
    <lineage>
        <taxon>Eukaryota</taxon>
        <taxon>Metazoa</taxon>
        <taxon>Spiralia</taxon>
        <taxon>Lophotrochozoa</taxon>
        <taxon>Annelida</taxon>
        <taxon>Polychaeta</taxon>
        <taxon>Sedentaria</taxon>
        <taxon>Canalipalpata</taxon>
        <taxon>Sabellida</taxon>
        <taxon>Siboglinidae</taxon>
        <taxon>Ridgeia</taxon>
    </lineage>
</organism>
<accession>A0AAD9P0I7</accession>
<dbReference type="AlphaFoldDB" id="A0AAD9P0I7"/>
<dbReference type="GO" id="GO:0005886">
    <property type="term" value="C:plasma membrane"/>
    <property type="evidence" value="ECO:0007669"/>
    <property type="project" value="TreeGrafter"/>
</dbReference>
<dbReference type="InterPro" id="IPR018499">
    <property type="entry name" value="Tetraspanin/Peripherin"/>
</dbReference>
<evidence type="ECO:0000256" key="6">
    <source>
        <dbReference type="SAM" id="Phobius"/>
    </source>
</evidence>
<gene>
    <name evidence="7" type="ORF">NP493_225g00030</name>
</gene>
<feature type="transmembrane region" description="Helical" evidence="6">
    <location>
        <begin position="44"/>
        <end position="65"/>
    </location>
</feature>
<dbReference type="EMBL" id="JAODUO010000225">
    <property type="protein sequence ID" value="KAK2185715.1"/>
    <property type="molecule type" value="Genomic_DNA"/>
</dbReference>
<feature type="region of interest" description="Disordered" evidence="5">
    <location>
        <begin position="332"/>
        <end position="359"/>
    </location>
</feature>
<comment type="caution">
    <text evidence="7">The sequence shown here is derived from an EMBL/GenBank/DDBJ whole genome shotgun (WGS) entry which is preliminary data.</text>
</comment>
<reference evidence="7" key="1">
    <citation type="journal article" date="2023" name="Mol. Biol. Evol.">
        <title>Third-Generation Sequencing Reveals the Adaptive Role of the Epigenome in Three Deep-Sea Polychaetes.</title>
        <authorList>
            <person name="Perez M."/>
            <person name="Aroh O."/>
            <person name="Sun Y."/>
            <person name="Lan Y."/>
            <person name="Juniper S.K."/>
            <person name="Young C.R."/>
            <person name="Angers B."/>
            <person name="Qian P.Y."/>
        </authorList>
    </citation>
    <scope>NUCLEOTIDE SEQUENCE</scope>
    <source>
        <strain evidence="7">R07B-5</strain>
    </source>
</reference>
<keyword evidence="3 6" id="KW-1133">Transmembrane helix</keyword>
<evidence type="ECO:0000256" key="3">
    <source>
        <dbReference type="ARBA" id="ARBA00022989"/>
    </source>
</evidence>
<dbReference type="InterPro" id="IPR008952">
    <property type="entry name" value="Tetraspanin_EC2_sf"/>
</dbReference>